<dbReference type="InterPro" id="IPR000620">
    <property type="entry name" value="EamA_dom"/>
</dbReference>
<evidence type="ECO:0000313" key="8">
    <source>
        <dbReference type="Proteomes" id="UP001607151"/>
    </source>
</evidence>
<dbReference type="RefSeq" id="WP_394608351.1">
    <property type="nucleotide sequence ID" value="NZ_JBIHSJ010000004.1"/>
</dbReference>
<evidence type="ECO:0000313" key="7">
    <source>
        <dbReference type="EMBL" id="MFH0266670.1"/>
    </source>
</evidence>
<feature type="transmembrane region" description="Helical" evidence="5">
    <location>
        <begin position="273"/>
        <end position="291"/>
    </location>
</feature>
<feature type="transmembrane region" description="Helical" evidence="5">
    <location>
        <begin position="12"/>
        <end position="32"/>
    </location>
</feature>
<keyword evidence="3 5" id="KW-1133">Transmembrane helix</keyword>
<evidence type="ECO:0000256" key="2">
    <source>
        <dbReference type="ARBA" id="ARBA00022692"/>
    </source>
</evidence>
<feature type="transmembrane region" description="Helical" evidence="5">
    <location>
        <begin position="220"/>
        <end position="238"/>
    </location>
</feature>
<dbReference type="Pfam" id="PF00892">
    <property type="entry name" value="EamA"/>
    <property type="match status" value="2"/>
</dbReference>
<feature type="transmembrane region" description="Helical" evidence="5">
    <location>
        <begin position="250"/>
        <end position="267"/>
    </location>
</feature>
<evidence type="ECO:0000256" key="5">
    <source>
        <dbReference type="SAM" id="Phobius"/>
    </source>
</evidence>
<feature type="domain" description="EamA" evidence="6">
    <location>
        <begin position="159"/>
        <end position="290"/>
    </location>
</feature>
<feature type="domain" description="EamA" evidence="6">
    <location>
        <begin position="13"/>
        <end position="149"/>
    </location>
</feature>
<feature type="transmembrane region" description="Helical" evidence="5">
    <location>
        <begin position="188"/>
        <end position="208"/>
    </location>
</feature>
<dbReference type="Proteomes" id="UP001607151">
    <property type="component" value="Unassembled WGS sequence"/>
</dbReference>
<dbReference type="PANTHER" id="PTHR32322:SF9">
    <property type="entry name" value="AMINO-ACID METABOLITE EFFLUX PUMP-RELATED"/>
    <property type="match status" value="1"/>
</dbReference>
<evidence type="ECO:0000256" key="1">
    <source>
        <dbReference type="ARBA" id="ARBA00004141"/>
    </source>
</evidence>
<keyword evidence="2 5" id="KW-0812">Transmembrane</keyword>
<feature type="transmembrane region" description="Helical" evidence="5">
    <location>
        <begin position="85"/>
        <end position="102"/>
    </location>
</feature>
<organism evidence="7 8">
    <name type="scientific">Vibrio rumoiensis</name>
    <dbReference type="NCBI Taxonomy" id="76258"/>
    <lineage>
        <taxon>Bacteria</taxon>
        <taxon>Pseudomonadati</taxon>
        <taxon>Pseudomonadota</taxon>
        <taxon>Gammaproteobacteria</taxon>
        <taxon>Vibrionales</taxon>
        <taxon>Vibrionaceae</taxon>
        <taxon>Vibrio</taxon>
    </lineage>
</organism>
<feature type="transmembrane region" description="Helical" evidence="5">
    <location>
        <begin position="108"/>
        <end position="125"/>
    </location>
</feature>
<comment type="subcellular location">
    <subcellularLocation>
        <location evidence="1">Membrane</location>
        <topology evidence="1">Multi-pass membrane protein</topology>
    </subcellularLocation>
</comment>
<keyword evidence="4 5" id="KW-0472">Membrane</keyword>
<reference evidence="7 8" key="1">
    <citation type="submission" date="2024-10" db="EMBL/GenBank/DDBJ databases">
        <authorList>
            <person name="Yibar A."/>
            <person name="Saticioglu I.B."/>
            <person name="Duman M."/>
            <person name="Ajmi N."/>
            <person name="Gurler F."/>
            <person name="Ay H."/>
            <person name="Onuk E."/>
            <person name="Guler S."/>
            <person name="Romalde J.L."/>
        </authorList>
    </citation>
    <scope>NUCLEOTIDE SEQUENCE [LARGE SCALE GENOMIC DNA]</scope>
    <source>
        <strain evidence="7 8">14-MA-B</strain>
    </source>
</reference>
<gene>
    <name evidence="7" type="ORF">ACGRQ9_14580</name>
</gene>
<dbReference type="InterPro" id="IPR037185">
    <property type="entry name" value="EmrE-like"/>
</dbReference>
<protein>
    <submittedName>
        <fullName evidence="7">DMT family transporter</fullName>
    </submittedName>
</protein>
<keyword evidence="8" id="KW-1185">Reference proteome</keyword>
<dbReference type="SUPFAM" id="SSF103481">
    <property type="entry name" value="Multidrug resistance efflux transporter EmrE"/>
    <property type="match status" value="2"/>
</dbReference>
<evidence type="ECO:0000256" key="4">
    <source>
        <dbReference type="ARBA" id="ARBA00023136"/>
    </source>
</evidence>
<dbReference type="InterPro" id="IPR050638">
    <property type="entry name" value="AA-Vitamin_Transporters"/>
</dbReference>
<dbReference type="PANTHER" id="PTHR32322">
    <property type="entry name" value="INNER MEMBRANE TRANSPORTER"/>
    <property type="match status" value="1"/>
</dbReference>
<accession>A0ABW7J077</accession>
<sequence length="296" mass="31634">MKAAKTNHQYQLISLIFILFALIAFAANSVLARLALINSHIDPLSFTSLRLLSGAIMLAILVMIKRASKGNTIKAPSLEGSTISAIFLFIYALCFSIAYLSISTGTGALILFGAVQITMIIYQLLKGNKLKWVEWMGILLAFLGFIYLVMPSLSTPSFSGFLLMAIAGAAWAGYTIRGKACADPLSDTAGNFIRSLPLCVLVVFYILATQHTLTTEGITLAIVSGAITSGVGYAVWYVALKGLTSTQAGVIQLLVPVIAALGGVVFLQEPITLSFVLASSMILVGILMMTLQKKQR</sequence>
<evidence type="ECO:0000256" key="3">
    <source>
        <dbReference type="ARBA" id="ARBA00022989"/>
    </source>
</evidence>
<proteinExistence type="predicted"/>
<name>A0ABW7J077_9VIBR</name>
<feature type="transmembrane region" description="Helical" evidence="5">
    <location>
        <begin position="44"/>
        <end position="64"/>
    </location>
</feature>
<comment type="caution">
    <text evidence="7">The sequence shown here is derived from an EMBL/GenBank/DDBJ whole genome shotgun (WGS) entry which is preliminary data.</text>
</comment>
<feature type="transmembrane region" description="Helical" evidence="5">
    <location>
        <begin position="132"/>
        <end position="150"/>
    </location>
</feature>
<evidence type="ECO:0000259" key="6">
    <source>
        <dbReference type="Pfam" id="PF00892"/>
    </source>
</evidence>
<feature type="transmembrane region" description="Helical" evidence="5">
    <location>
        <begin position="156"/>
        <end position="176"/>
    </location>
</feature>
<dbReference type="EMBL" id="JBIHSN010000003">
    <property type="protein sequence ID" value="MFH0266670.1"/>
    <property type="molecule type" value="Genomic_DNA"/>
</dbReference>